<keyword evidence="4" id="KW-0597">Phosphoprotein</keyword>
<evidence type="ECO:0000259" key="13">
    <source>
        <dbReference type="PROSITE" id="PS50885"/>
    </source>
</evidence>
<dbReference type="InterPro" id="IPR005467">
    <property type="entry name" value="His_kinase_dom"/>
</dbReference>
<evidence type="ECO:0000256" key="11">
    <source>
        <dbReference type="SAM" id="Phobius"/>
    </source>
</evidence>
<evidence type="ECO:0000259" key="12">
    <source>
        <dbReference type="PROSITE" id="PS50109"/>
    </source>
</evidence>
<dbReference type="InterPro" id="IPR050428">
    <property type="entry name" value="TCS_sensor_his_kinase"/>
</dbReference>
<dbReference type="InterPro" id="IPR003660">
    <property type="entry name" value="HAMP_dom"/>
</dbReference>
<dbReference type="PROSITE" id="PS50885">
    <property type="entry name" value="HAMP"/>
    <property type="match status" value="1"/>
</dbReference>
<dbReference type="RefSeq" id="WP_024952125.1">
    <property type="nucleotide sequence ID" value="NZ_CAWOWR010000076.1"/>
</dbReference>
<keyword evidence="7 14" id="KW-0418">Kinase</keyword>
<keyword evidence="10 11" id="KW-0472">Membrane</keyword>
<dbReference type="EC" id="2.7.13.3" evidence="3"/>
<dbReference type="SUPFAM" id="SSF55874">
    <property type="entry name" value="ATPase domain of HSP90 chaperone/DNA topoisomerase II/histidine kinase"/>
    <property type="match status" value="1"/>
</dbReference>
<comment type="caution">
    <text evidence="14">The sequence shown here is derived from an EMBL/GenBank/DDBJ whole genome shotgun (WGS) entry which is preliminary data.</text>
</comment>
<dbReference type="STRING" id="553385.GCA_000591415_02051"/>
<dbReference type="InterPro" id="IPR004358">
    <property type="entry name" value="Sig_transdc_His_kin-like_C"/>
</dbReference>
<evidence type="ECO:0000256" key="1">
    <source>
        <dbReference type="ARBA" id="ARBA00000085"/>
    </source>
</evidence>
<dbReference type="Pfam" id="PF00672">
    <property type="entry name" value="HAMP"/>
    <property type="match status" value="1"/>
</dbReference>
<reference evidence="14 15" key="1">
    <citation type="submission" date="2019-07" db="EMBL/GenBank/DDBJ databases">
        <title>Diversity of Bacteria from Kongsfjorden, Arctic.</title>
        <authorList>
            <person name="Yu Y."/>
        </authorList>
    </citation>
    <scope>NUCLEOTIDE SEQUENCE [LARGE SCALE GENOMIC DNA]</scope>
    <source>
        <strain evidence="14 15">SM1923</strain>
    </source>
</reference>
<organism evidence="14 15">
    <name type="scientific">Cobetia crustatorum</name>
    <dbReference type="NCBI Taxonomy" id="553385"/>
    <lineage>
        <taxon>Bacteria</taxon>
        <taxon>Pseudomonadati</taxon>
        <taxon>Pseudomonadota</taxon>
        <taxon>Gammaproteobacteria</taxon>
        <taxon>Oceanospirillales</taxon>
        <taxon>Halomonadaceae</taxon>
        <taxon>Cobetia</taxon>
    </lineage>
</organism>
<comment type="subcellular location">
    <subcellularLocation>
        <location evidence="2">Membrane</location>
    </subcellularLocation>
</comment>
<gene>
    <name evidence="14" type="ORF">FQP86_03895</name>
</gene>
<feature type="transmembrane region" description="Helical" evidence="11">
    <location>
        <begin position="165"/>
        <end position="191"/>
    </location>
</feature>
<dbReference type="GO" id="GO:0005886">
    <property type="term" value="C:plasma membrane"/>
    <property type="evidence" value="ECO:0007669"/>
    <property type="project" value="TreeGrafter"/>
</dbReference>
<evidence type="ECO:0000256" key="10">
    <source>
        <dbReference type="ARBA" id="ARBA00023136"/>
    </source>
</evidence>
<evidence type="ECO:0000256" key="2">
    <source>
        <dbReference type="ARBA" id="ARBA00004370"/>
    </source>
</evidence>
<dbReference type="Proteomes" id="UP000319941">
    <property type="component" value="Unassembled WGS sequence"/>
</dbReference>
<dbReference type="GO" id="GO:0004673">
    <property type="term" value="F:protein histidine kinase activity"/>
    <property type="evidence" value="ECO:0007669"/>
    <property type="project" value="UniProtKB-EC"/>
</dbReference>
<accession>A0A558HUN7</accession>
<keyword evidence="6 11" id="KW-0812">Transmembrane</keyword>
<evidence type="ECO:0000313" key="14">
    <source>
        <dbReference type="EMBL" id="TVU72816.1"/>
    </source>
</evidence>
<dbReference type="SMART" id="SM00387">
    <property type="entry name" value="HATPase_c"/>
    <property type="match status" value="1"/>
</dbReference>
<keyword evidence="15" id="KW-1185">Reference proteome</keyword>
<keyword evidence="9" id="KW-0902">Two-component regulatory system</keyword>
<feature type="domain" description="HAMP" evidence="13">
    <location>
        <begin position="187"/>
        <end position="239"/>
    </location>
</feature>
<dbReference type="OrthoDB" id="9809567at2"/>
<feature type="domain" description="Histidine kinase" evidence="12">
    <location>
        <begin position="247"/>
        <end position="446"/>
    </location>
</feature>
<evidence type="ECO:0000256" key="6">
    <source>
        <dbReference type="ARBA" id="ARBA00022692"/>
    </source>
</evidence>
<evidence type="ECO:0000256" key="3">
    <source>
        <dbReference type="ARBA" id="ARBA00012438"/>
    </source>
</evidence>
<dbReference type="InterPro" id="IPR003594">
    <property type="entry name" value="HATPase_dom"/>
</dbReference>
<name>A0A558HUN7_9GAMM</name>
<evidence type="ECO:0000256" key="4">
    <source>
        <dbReference type="ARBA" id="ARBA00022553"/>
    </source>
</evidence>
<dbReference type="Gene3D" id="3.30.565.10">
    <property type="entry name" value="Histidine kinase-like ATPase, C-terminal domain"/>
    <property type="match status" value="1"/>
</dbReference>
<proteinExistence type="predicted"/>
<evidence type="ECO:0000256" key="8">
    <source>
        <dbReference type="ARBA" id="ARBA00022989"/>
    </source>
</evidence>
<dbReference type="PROSITE" id="PS50109">
    <property type="entry name" value="HIS_KIN"/>
    <property type="match status" value="1"/>
</dbReference>
<dbReference type="PANTHER" id="PTHR45436">
    <property type="entry name" value="SENSOR HISTIDINE KINASE YKOH"/>
    <property type="match status" value="1"/>
</dbReference>
<keyword evidence="8 11" id="KW-1133">Transmembrane helix</keyword>
<evidence type="ECO:0000256" key="7">
    <source>
        <dbReference type="ARBA" id="ARBA00022777"/>
    </source>
</evidence>
<dbReference type="AlphaFoldDB" id="A0A558HUN7"/>
<dbReference type="PANTHER" id="PTHR45436:SF5">
    <property type="entry name" value="SENSOR HISTIDINE KINASE TRCS"/>
    <property type="match status" value="1"/>
</dbReference>
<keyword evidence="5" id="KW-0808">Transferase</keyword>
<dbReference type="PRINTS" id="PR00344">
    <property type="entry name" value="BCTRLSENSOR"/>
</dbReference>
<dbReference type="EMBL" id="VNFH01000002">
    <property type="protein sequence ID" value="TVU72816.1"/>
    <property type="molecule type" value="Genomic_DNA"/>
</dbReference>
<comment type="catalytic activity">
    <reaction evidence="1">
        <text>ATP + protein L-histidine = ADP + protein N-phospho-L-histidine.</text>
        <dbReference type="EC" id="2.7.13.3"/>
    </reaction>
</comment>
<evidence type="ECO:0000256" key="9">
    <source>
        <dbReference type="ARBA" id="ARBA00023012"/>
    </source>
</evidence>
<dbReference type="Gene3D" id="1.10.287.130">
    <property type="match status" value="1"/>
</dbReference>
<protein>
    <recommendedName>
        <fullName evidence="3">histidine kinase</fullName>
        <ecNumber evidence="3">2.7.13.3</ecNumber>
    </recommendedName>
</protein>
<dbReference type="SMART" id="SM00304">
    <property type="entry name" value="HAMP"/>
    <property type="match status" value="1"/>
</dbReference>
<dbReference type="GO" id="GO:0000160">
    <property type="term" value="P:phosphorelay signal transduction system"/>
    <property type="evidence" value="ECO:0007669"/>
    <property type="project" value="UniProtKB-KW"/>
</dbReference>
<dbReference type="InterPro" id="IPR036890">
    <property type="entry name" value="HATPase_C_sf"/>
</dbReference>
<evidence type="ECO:0000256" key="5">
    <source>
        <dbReference type="ARBA" id="ARBA00022679"/>
    </source>
</evidence>
<evidence type="ECO:0000313" key="15">
    <source>
        <dbReference type="Proteomes" id="UP000319941"/>
    </source>
</evidence>
<sequence>MKPLSVGRRLLGGSLVIALIVMPLTGLGLAWSFRDAVTTAFDQRLLSLSKVLIAAIQFDREKGRPGLTRSLGDPRFDQAYSGWYWQISDRNGNVLTSRSLWDQRLPPLEDMSNGIVQSRDIKGPRHQVLRAIERDIRLPGRNQPLHVMVAASRSEVDAEVARFEWLLAGALAALASLLACGSAAQISWGLAPLRRLRSRLKRVADGEAERLEETRLPPELTELTRAINAVLERDQRLIERGRAAAGNLAHALKTPVSVLKAQSERFDGDDRARIDAELRRIDEAVRHHLARASAAGGAHLSGRISLRDAAGPVFEGLGRLAGRRGITLSLALEDDASVRVDPQDLQEMVGNLLENALQWAQKEVRVSSETRDGGVLLIIEDDGPGMTDEEGAAALGRGARLDEGRSGSGLGLAIVDDLMALYGGELCLMRSSLGGLAARVWLPSSPLVGAHPTA</sequence>
<dbReference type="Pfam" id="PF02518">
    <property type="entry name" value="HATPase_c"/>
    <property type="match status" value="1"/>
</dbReference>